<name>A0A7G5XH79_9BACT</name>
<keyword evidence="3" id="KW-1185">Reference proteome</keyword>
<gene>
    <name evidence="2" type="ORF">H4075_01140</name>
</gene>
<keyword evidence="2" id="KW-0223">Dioxygenase</keyword>
<dbReference type="PANTHER" id="PTHR20883">
    <property type="entry name" value="PHYTANOYL-COA DIOXYGENASE DOMAIN CONTAINING 1"/>
    <property type="match status" value="1"/>
</dbReference>
<dbReference type="RefSeq" id="WP_182803361.1">
    <property type="nucleotide sequence ID" value="NZ_CP060007.1"/>
</dbReference>
<dbReference type="EMBL" id="CP060007">
    <property type="protein sequence ID" value="QNA44832.1"/>
    <property type="molecule type" value="Genomic_DNA"/>
</dbReference>
<dbReference type="InterPro" id="IPR008775">
    <property type="entry name" value="Phytyl_CoA_dOase-like"/>
</dbReference>
<accession>A0A7G5XH79</accession>
<organism evidence="2 3">
    <name type="scientific">Lacibacter sediminis</name>
    <dbReference type="NCBI Taxonomy" id="2760713"/>
    <lineage>
        <taxon>Bacteria</taxon>
        <taxon>Pseudomonadati</taxon>
        <taxon>Bacteroidota</taxon>
        <taxon>Chitinophagia</taxon>
        <taxon>Chitinophagales</taxon>
        <taxon>Chitinophagaceae</taxon>
        <taxon>Lacibacter</taxon>
    </lineage>
</organism>
<dbReference type="SUPFAM" id="SSF51197">
    <property type="entry name" value="Clavaminate synthase-like"/>
    <property type="match status" value="1"/>
</dbReference>
<protein>
    <submittedName>
        <fullName evidence="2">Phytanoyl-CoA dioxygenase family protein</fullName>
    </submittedName>
</protein>
<dbReference type="Proteomes" id="UP000515344">
    <property type="component" value="Chromosome"/>
</dbReference>
<dbReference type="PANTHER" id="PTHR20883:SF48">
    <property type="entry name" value="ECTOINE DIOXYGENASE"/>
    <property type="match status" value="1"/>
</dbReference>
<dbReference type="KEGG" id="lacs:H4075_01140"/>
<proteinExistence type="predicted"/>
<evidence type="ECO:0000313" key="3">
    <source>
        <dbReference type="Proteomes" id="UP000515344"/>
    </source>
</evidence>
<dbReference type="GO" id="GO:0005506">
    <property type="term" value="F:iron ion binding"/>
    <property type="evidence" value="ECO:0007669"/>
    <property type="project" value="UniProtKB-ARBA"/>
</dbReference>
<reference evidence="3" key="1">
    <citation type="submission" date="2020-08" db="EMBL/GenBank/DDBJ databases">
        <title>Lacibacter sp. S13-6-6 genome sequencing.</title>
        <authorList>
            <person name="Jin L."/>
        </authorList>
    </citation>
    <scope>NUCLEOTIDE SEQUENCE [LARGE SCALE GENOMIC DNA]</scope>
    <source>
        <strain evidence="3">S13-6-6</strain>
    </source>
</reference>
<dbReference type="AlphaFoldDB" id="A0A7G5XH79"/>
<comment type="cofactor">
    <cofactor evidence="1">
        <name>Fe(2+)</name>
        <dbReference type="ChEBI" id="CHEBI:29033"/>
    </cofactor>
</comment>
<dbReference type="Pfam" id="PF05721">
    <property type="entry name" value="PhyH"/>
    <property type="match status" value="1"/>
</dbReference>
<keyword evidence="2" id="KW-0560">Oxidoreductase</keyword>
<evidence type="ECO:0000256" key="1">
    <source>
        <dbReference type="ARBA" id="ARBA00001954"/>
    </source>
</evidence>
<dbReference type="GO" id="GO:0016706">
    <property type="term" value="F:2-oxoglutarate-dependent dioxygenase activity"/>
    <property type="evidence" value="ECO:0007669"/>
    <property type="project" value="UniProtKB-ARBA"/>
</dbReference>
<dbReference type="Gene3D" id="2.60.120.620">
    <property type="entry name" value="q2cbj1_9rhob like domain"/>
    <property type="match status" value="1"/>
</dbReference>
<sequence>MKLKDKLKDYKPLHWLYNLLHAKQLQHNKDAYKKYDVHKPLFDSISSKDFPDKTSRAWLDVNDSANVVSTKHSFQYFTPDVQQQLIGWSSKGFLHLNRYFSIEQVDEVNKAVDELINQKHLPITHDNKVMHGYKHSPVIKQMMQDEGLKKLLSFVLDKEVLPFQTLNFVKGSGQRAHSDSIHMTTYPLGYLIAAWIALEDIHPDSGPLFYYPGSHKLPYLLNDEFENYSTRLKLGNKQYSDYEDVTEEILSQNHFPKEVFLPKKGDVLIWHANLIHGGTPVANPLLTRKSMVVHYYAKDVIKYHEITERPSLMEEE</sequence>
<evidence type="ECO:0000313" key="2">
    <source>
        <dbReference type="EMBL" id="QNA44832.1"/>
    </source>
</evidence>